<dbReference type="KEGG" id="hazt:108677450"/>
<reference evidence="6" key="1">
    <citation type="submission" date="2025-08" db="UniProtKB">
        <authorList>
            <consortium name="RefSeq"/>
        </authorList>
    </citation>
    <scope>IDENTIFICATION</scope>
    <source>
        <tissue evidence="6">Whole organism</tissue>
    </source>
</reference>
<dbReference type="OrthoDB" id="2423701at2759"/>
<dbReference type="AlphaFoldDB" id="A0A8B7P4U4"/>
<evidence type="ECO:0000313" key="6">
    <source>
        <dbReference type="RefSeq" id="XP_018021159.1"/>
    </source>
</evidence>
<keyword evidence="4" id="KW-0812">Transmembrane</keyword>
<dbReference type="GeneID" id="108677450"/>
<keyword evidence="5" id="KW-1185">Reference proteome</keyword>
<feature type="compositionally biased region" description="Basic residues" evidence="3">
    <location>
        <begin position="239"/>
        <end position="248"/>
    </location>
</feature>
<dbReference type="GO" id="GO:0051879">
    <property type="term" value="F:Hsp90 protein binding"/>
    <property type="evidence" value="ECO:0007669"/>
    <property type="project" value="TreeGrafter"/>
</dbReference>
<dbReference type="Gene3D" id="1.25.40.10">
    <property type="entry name" value="Tetratricopeptide repeat domain"/>
    <property type="match status" value="1"/>
</dbReference>
<dbReference type="SMART" id="SM00028">
    <property type="entry name" value="TPR"/>
    <property type="match status" value="3"/>
</dbReference>
<keyword evidence="2" id="KW-0802">TPR repeat</keyword>
<dbReference type="OMA" id="QPQWAKG"/>
<dbReference type="InterPro" id="IPR011990">
    <property type="entry name" value="TPR-like_helical_dom_sf"/>
</dbReference>
<name>A0A8B7P4U4_HYAAZ</name>
<evidence type="ECO:0000256" key="2">
    <source>
        <dbReference type="ARBA" id="ARBA00022803"/>
    </source>
</evidence>
<dbReference type="RefSeq" id="XP_018021159.1">
    <property type="nucleotide sequence ID" value="XM_018165670.1"/>
</dbReference>
<dbReference type="InterPro" id="IPR019734">
    <property type="entry name" value="TPR_rpt"/>
</dbReference>
<evidence type="ECO:0000256" key="1">
    <source>
        <dbReference type="ARBA" id="ARBA00022737"/>
    </source>
</evidence>
<accession>A0A8B7P4U4</accession>
<feature type="transmembrane region" description="Helical" evidence="4">
    <location>
        <begin position="130"/>
        <end position="153"/>
    </location>
</feature>
<dbReference type="SUPFAM" id="SSF48452">
    <property type="entry name" value="TPR-like"/>
    <property type="match status" value="1"/>
</dbReference>
<sequence length="248" mass="28062">MDELKEKGNACLGHGQVSEAIEYYSEALNLEPSAILYSNRSMAYLKLKKYYEANRDAECAINLDPMWSKGYFRFGEVRLCIGQFMEAITAYETAQLLEHKQNGRHDLVLAKRLVEARSKWQEQCKFEKNLAWVCAGFGLIFSVFIIAADYALAKSPAMTHVVVQSAFVMVLSGVGYGGGLVWLWYRAHLRSTALQPPLSLQQERLAEQEEDQALTERDDRSKTGAANGASRVRYSRAQARQRYKKGKS</sequence>
<protein>
    <submittedName>
        <fullName evidence="6">Serine/threonine-protein phosphatase 5</fullName>
    </submittedName>
</protein>
<organism evidence="5 6">
    <name type="scientific">Hyalella azteca</name>
    <name type="common">Amphipod</name>
    <dbReference type="NCBI Taxonomy" id="294128"/>
    <lineage>
        <taxon>Eukaryota</taxon>
        <taxon>Metazoa</taxon>
        <taxon>Ecdysozoa</taxon>
        <taxon>Arthropoda</taxon>
        <taxon>Crustacea</taxon>
        <taxon>Multicrustacea</taxon>
        <taxon>Malacostraca</taxon>
        <taxon>Eumalacostraca</taxon>
        <taxon>Peracarida</taxon>
        <taxon>Amphipoda</taxon>
        <taxon>Senticaudata</taxon>
        <taxon>Talitrida</taxon>
        <taxon>Talitroidea</taxon>
        <taxon>Hyalellidae</taxon>
        <taxon>Hyalella</taxon>
    </lineage>
</organism>
<proteinExistence type="predicted"/>
<feature type="region of interest" description="Disordered" evidence="3">
    <location>
        <begin position="204"/>
        <end position="248"/>
    </location>
</feature>
<feature type="transmembrane region" description="Helical" evidence="4">
    <location>
        <begin position="165"/>
        <end position="185"/>
    </location>
</feature>
<dbReference type="PANTHER" id="PTHR22904">
    <property type="entry name" value="TPR REPEAT CONTAINING PROTEIN"/>
    <property type="match status" value="1"/>
</dbReference>
<evidence type="ECO:0000256" key="3">
    <source>
        <dbReference type="SAM" id="MobiDB-lite"/>
    </source>
</evidence>
<dbReference type="Proteomes" id="UP000694843">
    <property type="component" value="Unplaced"/>
</dbReference>
<keyword evidence="4" id="KW-0472">Membrane</keyword>
<evidence type="ECO:0000256" key="4">
    <source>
        <dbReference type="SAM" id="Phobius"/>
    </source>
</evidence>
<dbReference type="PANTHER" id="PTHR22904:SF523">
    <property type="entry name" value="STRESS-INDUCED-PHOSPHOPROTEIN 1"/>
    <property type="match status" value="1"/>
</dbReference>
<evidence type="ECO:0000313" key="5">
    <source>
        <dbReference type="Proteomes" id="UP000694843"/>
    </source>
</evidence>
<keyword evidence="4" id="KW-1133">Transmembrane helix</keyword>
<gene>
    <name evidence="6" type="primary">LOC108677450</name>
</gene>
<keyword evidence="1" id="KW-0677">Repeat</keyword>